<dbReference type="STRING" id="1127696.HMPREF9134_00014"/>
<comment type="caution">
    <text evidence="1">The sequence shown here is derived from an EMBL/GenBank/DDBJ whole genome shotgun (WGS) entry which is preliminary data.</text>
</comment>
<dbReference type="EMBL" id="AMEQ01000002">
    <property type="protein sequence ID" value="EKY03348.1"/>
    <property type="molecule type" value="Genomic_DNA"/>
</dbReference>
<sequence>MIFKWHEGFTQLSMFTSFIHITYIYLGTSDAPVGKLGIAVG</sequence>
<name>L1NJ14_9PORP</name>
<dbReference type="PATRIC" id="fig|1127696.3.peg.13"/>
<evidence type="ECO:0000313" key="2">
    <source>
        <dbReference type="Proteomes" id="UP000010408"/>
    </source>
</evidence>
<dbReference type="Proteomes" id="UP000010408">
    <property type="component" value="Unassembled WGS sequence"/>
</dbReference>
<protein>
    <submittedName>
        <fullName evidence="1">Uncharacterized protein</fullName>
    </submittedName>
</protein>
<accession>L1NJ14</accession>
<gene>
    <name evidence="1" type="ORF">HMPREF9134_00014</name>
</gene>
<dbReference type="HOGENOM" id="CLU_3274313_0_0_10"/>
<organism evidence="1 2">
    <name type="scientific">Porphyromonas catoniae F0037</name>
    <dbReference type="NCBI Taxonomy" id="1127696"/>
    <lineage>
        <taxon>Bacteria</taxon>
        <taxon>Pseudomonadati</taxon>
        <taxon>Bacteroidota</taxon>
        <taxon>Bacteroidia</taxon>
        <taxon>Bacteroidales</taxon>
        <taxon>Porphyromonadaceae</taxon>
        <taxon>Porphyromonas</taxon>
    </lineage>
</organism>
<proteinExistence type="predicted"/>
<dbReference type="AlphaFoldDB" id="L1NJ14"/>
<reference evidence="1 2" key="1">
    <citation type="submission" date="2012-05" db="EMBL/GenBank/DDBJ databases">
        <authorList>
            <person name="Weinstock G."/>
            <person name="Sodergren E."/>
            <person name="Lobos E.A."/>
            <person name="Fulton L."/>
            <person name="Fulton R."/>
            <person name="Courtney L."/>
            <person name="Fronick C."/>
            <person name="O'Laughlin M."/>
            <person name="Godfrey J."/>
            <person name="Wilson R.M."/>
            <person name="Miner T."/>
            <person name="Farmer C."/>
            <person name="Delehaunty K."/>
            <person name="Cordes M."/>
            <person name="Minx P."/>
            <person name="Tomlinson C."/>
            <person name="Chen J."/>
            <person name="Wollam A."/>
            <person name="Pepin K.H."/>
            <person name="Bhonagiri V."/>
            <person name="Zhang X."/>
            <person name="Suruliraj S."/>
            <person name="Warren W."/>
            <person name="Mitreva M."/>
            <person name="Mardis E.R."/>
            <person name="Wilson R.K."/>
        </authorList>
    </citation>
    <scope>NUCLEOTIDE SEQUENCE [LARGE SCALE GENOMIC DNA]</scope>
    <source>
        <strain evidence="1 2">F0037</strain>
    </source>
</reference>
<evidence type="ECO:0000313" key="1">
    <source>
        <dbReference type="EMBL" id="EKY03348.1"/>
    </source>
</evidence>